<dbReference type="EMBL" id="CP089983">
    <property type="protein sequence ID" value="WXB02038.1"/>
    <property type="molecule type" value="Genomic_DNA"/>
</dbReference>
<dbReference type="Gene3D" id="2.40.50.140">
    <property type="entry name" value="Nucleic acid-binding proteins"/>
    <property type="match status" value="1"/>
</dbReference>
<evidence type="ECO:0000256" key="1">
    <source>
        <dbReference type="ARBA" id="ARBA00007572"/>
    </source>
</evidence>
<dbReference type="PROSITE" id="PS50160">
    <property type="entry name" value="DNA_LIGASE_A3"/>
    <property type="match status" value="1"/>
</dbReference>
<dbReference type="Pfam" id="PF04679">
    <property type="entry name" value="DNA_ligase_A_C"/>
    <property type="match status" value="1"/>
</dbReference>
<feature type="domain" description="ATP-dependent DNA ligase family profile" evidence="5">
    <location>
        <begin position="117"/>
        <end position="267"/>
    </location>
</feature>
<dbReference type="CDD" id="cd07971">
    <property type="entry name" value="OBF_DNA_ligase_LigD"/>
    <property type="match status" value="1"/>
</dbReference>
<dbReference type="PANTHER" id="PTHR45674:SF4">
    <property type="entry name" value="DNA LIGASE 1"/>
    <property type="match status" value="1"/>
</dbReference>
<evidence type="ECO:0000256" key="4">
    <source>
        <dbReference type="ARBA" id="ARBA00034003"/>
    </source>
</evidence>
<dbReference type="InterPro" id="IPR012310">
    <property type="entry name" value="DNA_ligase_ATP-dep_cent"/>
</dbReference>
<organism evidence="6 7">
    <name type="scientific">Pendulispora rubella</name>
    <dbReference type="NCBI Taxonomy" id="2741070"/>
    <lineage>
        <taxon>Bacteria</taxon>
        <taxon>Pseudomonadati</taxon>
        <taxon>Myxococcota</taxon>
        <taxon>Myxococcia</taxon>
        <taxon>Myxococcales</taxon>
        <taxon>Sorangiineae</taxon>
        <taxon>Pendulisporaceae</taxon>
        <taxon>Pendulispora</taxon>
    </lineage>
</organism>
<dbReference type="PANTHER" id="PTHR45674">
    <property type="entry name" value="DNA LIGASE 1/3 FAMILY MEMBER"/>
    <property type="match status" value="1"/>
</dbReference>
<dbReference type="InterPro" id="IPR012309">
    <property type="entry name" value="DNA_ligase_ATP-dep_C"/>
</dbReference>
<evidence type="ECO:0000259" key="5">
    <source>
        <dbReference type="PROSITE" id="PS50160"/>
    </source>
</evidence>
<dbReference type="Pfam" id="PF01068">
    <property type="entry name" value="DNA_ligase_A_M"/>
    <property type="match status" value="1"/>
</dbReference>
<evidence type="ECO:0000256" key="2">
    <source>
        <dbReference type="ARBA" id="ARBA00012727"/>
    </source>
</evidence>
<comment type="catalytic activity">
    <reaction evidence="4">
        <text>ATP + (deoxyribonucleotide)n-3'-hydroxyl + 5'-phospho-(deoxyribonucleotide)m = (deoxyribonucleotide)n+m + AMP + diphosphate.</text>
        <dbReference type="EC" id="6.5.1.1"/>
    </reaction>
</comment>
<evidence type="ECO:0000313" key="7">
    <source>
        <dbReference type="Proteomes" id="UP001374803"/>
    </source>
</evidence>
<protein>
    <recommendedName>
        <fullName evidence="2">DNA ligase (ATP)</fullName>
        <ecNumber evidence="2">6.5.1.1</ecNumber>
    </recommendedName>
</protein>
<reference evidence="6" key="1">
    <citation type="submission" date="2021-12" db="EMBL/GenBank/DDBJ databases">
        <title>Discovery of the Pendulisporaceae a myxobacterial family with distinct sporulation behavior and unique specialized metabolism.</title>
        <authorList>
            <person name="Garcia R."/>
            <person name="Popoff A."/>
            <person name="Bader C.D."/>
            <person name="Loehr J."/>
            <person name="Walesch S."/>
            <person name="Walt C."/>
            <person name="Boldt J."/>
            <person name="Bunk B."/>
            <person name="Haeckl F.J.F.P.J."/>
            <person name="Gunesch A.P."/>
            <person name="Birkelbach J."/>
            <person name="Nuebel U."/>
            <person name="Pietschmann T."/>
            <person name="Bach T."/>
            <person name="Mueller R."/>
        </authorList>
    </citation>
    <scope>NUCLEOTIDE SEQUENCE</scope>
    <source>
        <strain evidence="6">MSr11367</strain>
    </source>
</reference>
<dbReference type="Gene3D" id="3.30.470.30">
    <property type="entry name" value="DNA ligase/mRNA capping enzyme"/>
    <property type="match status" value="1"/>
</dbReference>
<keyword evidence="7" id="KW-1185">Reference proteome</keyword>
<dbReference type="CDD" id="cd07906">
    <property type="entry name" value="Adenylation_DNA_ligase_LigD_LigC"/>
    <property type="match status" value="1"/>
</dbReference>
<sequence length="334" mass="37670">MRPLRPAAEPPTPERLAALLEKVPPQPQEVGGATIDEIAPAELWRCELKLDGYRVVAYCHGGDIALRTREGVGYTREFPAIVDALRQMNFQTCVLDGEVCAINDRDLPDFNLLQNRASAKGLRTAYFVFDVLWLGRLDMREKPLEVRQEALHALLGVRPPSGTIVLSPWTDAPPAALLEHARKRKYEGIVAKQLGSKYGVNKRAWLKVKCDPRQEFAVVGFVPQVGTTVVGSLILAVWENDRFVFAGKVSTGLKDKQRREFARALRENRIETPMVEGVPKKLALKTIWAQPTLVVEVRYRERTTGGHLRHPTFWAQRKDKQPKQCVWELPAKKA</sequence>
<evidence type="ECO:0000256" key="3">
    <source>
        <dbReference type="ARBA" id="ARBA00022598"/>
    </source>
</evidence>
<accession>A0ABZ2KW92</accession>
<evidence type="ECO:0000313" key="6">
    <source>
        <dbReference type="EMBL" id="WXB02038.1"/>
    </source>
</evidence>
<keyword evidence="3" id="KW-0436">Ligase</keyword>
<dbReference type="Gene3D" id="3.30.1490.70">
    <property type="match status" value="1"/>
</dbReference>
<dbReference type="Proteomes" id="UP001374803">
    <property type="component" value="Chromosome"/>
</dbReference>
<dbReference type="SUPFAM" id="SSF50249">
    <property type="entry name" value="Nucleic acid-binding proteins"/>
    <property type="match status" value="1"/>
</dbReference>
<dbReference type="SUPFAM" id="SSF56091">
    <property type="entry name" value="DNA ligase/mRNA capping enzyme, catalytic domain"/>
    <property type="match status" value="1"/>
</dbReference>
<dbReference type="InterPro" id="IPR050191">
    <property type="entry name" value="ATP-dep_DNA_ligase"/>
</dbReference>
<proteinExistence type="inferred from homology"/>
<name>A0ABZ2KW92_9BACT</name>
<gene>
    <name evidence="6" type="ORF">LVJ94_34640</name>
</gene>
<dbReference type="RefSeq" id="WP_394831663.1">
    <property type="nucleotide sequence ID" value="NZ_CP089929.1"/>
</dbReference>
<dbReference type="EC" id="6.5.1.1" evidence="2"/>
<dbReference type="InterPro" id="IPR012340">
    <property type="entry name" value="NA-bd_OB-fold"/>
</dbReference>
<comment type="similarity">
    <text evidence="1">Belongs to the ATP-dependent DNA ligase family.</text>
</comment>